<accession>A0A1U7P539</accession>
<evidence type="ECO:0000256" key="1">
    <source>
        <dbReference type="SAM" id="Coils"/>
    </source>
</evidence>
<keyword evidence="1" id="KW-0175">Coiled coil</keyword>
<evidence type="ECO:0000313" key="5">
    <source>
        <dbReference type="Proteomes" id="UP000186607"/>
    </source>
</evidence>
<evidence type="ECO:0000259" key="3">
    <source>
        <dbReference type="Pfam" id="PF08378"/>
    </source>
</evidence>
<dbReference type="AlphaFoldDB" id="A0A1U7P539"/>
<protein>
    <recommendedName>
        <fullName evidence="3">NERD domain-containing protein</fullName>
    </recommendedName>
</protein>
<evidence type="ECO:0000256" key="2">
    <source>
        <dbReference type="SAM" id="MobiDB-lite"/>
    </source>
</evidence>
<feature type="compositionally biased region" description="Basic and acidic residues" evidence="2">
    <location>
        <begin position="466"/>
        <end position="475"/>
    </location>
</feature>
<name>A0A1U7P539_9DEIO</name>
<feature type="compositionally biased region" description="Low complexity" evidence="2">
    <location>
        <begin position="447"/>
        <end position="465"/>
    </location>
</feature>
<dbReference type="STRING" id="249408.BOO71_0000268"/>
<dbReference type="EMBL" id="MSTI01000005">
    <property type="protein sequence ID" value="OLV20268.1"/>
    <property type="molecule type" value="Genomic_DNA"/>
</dbReference>
<reference evidence="4 5" key="1">
    <citation type="submission" date="2017-01" db="EMBL/GenBank/DDBJ databases">
        <title>Genome Analysis of Deinococcus marmoris KOPRI26562.</title>
        <authorList>
            <person name="Kim J.H."/>
            <person name="Oh H.-M."/>
        </authorList>
    </citation>
    <scope>NUCLEOTIDE SEQUENCE [LARGE SCALE GENOMIC DNA]</scope>
    <source>
        <strain evidence="4 5">KOPRI26562</strain>
    </source>
</reference>
<dbReference type="OrthoDB" id="60645at2"/>
<feature type="compositionally biased region" description="Basic and acidic residues" evidence="2">
    <location>
        <begin position="414"/>
        <end position="423"/>
    </location>
</feature>
<dbReference type="Proteomes" id="UP000186607">
    <property type="component" value="Unassembled WGS sequence"/>
</dbReference>
<dbReference type="InterPro" id="IPR011528">
    <property type="entry name" value="NERD"/>
</dbReference>
<feature type="region of interest" description="Disordered" evidence="2">
    <location>
        <begin position="409"/>
        <end position="475"/>
    </location>
</feature>
<gene>
    <name evidence="4" type="ORF">BOO71_0000268</name>
</gene>
<organism evidence="4 5">
    <name type="scientific">Deinococcus marmoris</name>
    <dbReference type="NCBI Taxonomy" id="249408"/>
    <lineage>
        <taxon>Bacteria</taxon>
        <taxon>Thermotogati</taxon>
        <taxon>Deinococcota</taxon>
        <taxon>Deinococci</taxon>
        <taxon>Deinococcales</taxon>
        <taxon>Deinococcaceae</taxon>
        <taxon>Deinococcus</taxon>
    </lineage>
</organism>
<evidence type="ECO:0000313" key="4">
    <source>
        <dbReference type="EMBL" id="OLV20268.1"/>
    </source>
</evidence>
<feature type="domain" description="NERD" evidence="3">
    <location>
        <begin position="19"/>
        <end position="111"/>
    </location>
</feature>
<comment type="caution">
    <text evidence="4">The sequence shown here is derived from an EMBL/GenBank/DDBJ whole genome shotgun (WGS) entry which is preliminary data.</text>
</comment>
<sequence>MARLYYANNGVMDLKPSTLDALRRLPKAWDIVLNLRPLNGKTARELDAVVITQRAIHVLEFKQRKAPVTVVSDSRWLSGGREDRNGVRGGESPSEQVCNSTKAFQEVLTGKFAQLRDLTLPWVVLETLNPANRVGNEAHPMPTQDWHDAGWAKVIHGLDYLEALLRRREEKMTECITDMDAEHFRRHFGAKPLGQLTTQGVALLLDNRERLQNTALCLTTLSTRQVFETTTDGNGAFELQGMPLEAFEVTVPSLPELRVLPGATFKATTELLVMHVFLVRPQVSEERIQELLSAEMDRVRSDVEAVLELAQGAEQRLANLEGELAQTRQTIGALMGLPSTHDNEVMHQTINGLIAKVEELERQRRQVDAVTYLDPDVVRRDALSPLQAELDALATRVGALETRLDKVGQTATRADQRARRALDDATGAKQMANVAGERAGKAESSARDSAQSARQAQGHAAMSEAEAQRAADEARISRKVQEDELKFKQAVYLTEEERRQKRAEALKLSAIVGAAGGIISMQPIPFADNVILTPMQIWLVVRIGQFYGQSITQDAALKLLGTVGFGFAAQHATVALYKLIPGLTFGLDPFTVFGFTVLLGAATALFYERGSAPGRSEQKALMGGIKVLLGDRTFREDVMAMGRSVFKEFKVRGYKTGADDLRAVFDIAGERARPIGDRLERELFGKDGNRA</sequence>
<proteinExistence type="predicted"/>
<dbReference type="Pfam" id="PF08378">
    <property type="entry name" value="NERD"/>
    <property type="match status" value="1"/>
</dbReference>
<keyword evidence="5" id="KW-1185">Reference proteome</keyword>
<feature type="coiled-coil region" evidence="1">
    <location>
        <begin position="296"/>
        <end position="370"/>
    </location>
</feature>
<dbReference type="RefSeq" id="WP_075830038.1">
    <property type="nucleotide sequence ID" value="NZ_MSTI01000005.1"/>
</dbReference>